<gene>
    <name evidence="2" type="ORF">AWR26_03760</name>
    <name evidence="3" type="ORF">SAMN05216286_3558</name>
</gene>
<reference evidence="3 5" key="1">
    <citation type="submission" date="2016-10" db="EMBL/GenBank/DDBJ databases">
        <authorList>
            <person name="Varghese N."/>
            <person name="Submissions S."/>
        </authorList>
    </citation>
    <scope>NUCLEOTIDE SEQUENCE [LARGE SCALE GENOMIC DNA]</scope>
    <source>
        <strain evidence="3 5">CGMCC 1.7012</strain>
    </source>
</reference>
<accession>A0AA94H619</accession>
<evidence type="ECO:0000313" key="2">
    <source>
        <dbReference type="EMBL" id="ANI81309.1"/>
    </source>
</evidence>
<dbReference type="RefSeq" id="WP_064563710.1">
    <property type="nucleotide sequence ID" value="NZ_CP014007.2"/>
</dbReference>
<reference evidence="2 4" key="2">
    <citation type="submission" date="2021-03" db="EMBL/GenBank/DDBJ databases">
        <authorList>
            <person name="Li Y."/>
            <person name="Li S."/>
            <person name="Chen M."/>
            <person name="Peng G."/>
            <person name="Tan Z."/>
            <person name="An Q."/>
        </authorList>
    </citation>
    <scope>NUCLEOTIDE SEQUENCE [LARGE SCALE GENOMIC DNA]</scope>
    <source>
        <strain evidence="2 4">Ola 51</strain>
    </source>
</reference>
<dbReference type="CDD" id="cd17468">
    <property type="entry name" value="T3SS_HrpP_C"/>
    <property type="match status" value="1"/>
</dbReference>
<keyword evidence="4" id="KW-1185">Reference proteome</keyword>
<dbReference type="InterPro" id="IPR049757">
    <property type="entry name" value="T3SS_HrpP-like_C"/>
</dbReference>
<dbReference type="KEGG" id="kor:AWR26_03760"/>
<feature type="compositionally biased region" description="Polar residues" evidence="1">
    <location>
        <begin position="44"/>
        <end position="57"/>
    </location>
</feature>
<sequence length="206" mass="22616">MINKPSDRHLRRLADWHDAEQNSVSPPPARNVPRQKSPARPQPQRATVHNATRTAMKTPSVVADNAPLGRDKEAFSQWLNAEDAPLAPATPWLPIDPAALRQPAQEIAPPESAQATVLWQQIEPALSQNLAAQAAFPARFSLLLPLLGEVQAHVGLLSDGGMDIALGFSPSLYDRVRGSELSCREALARRTGKRIRLRFQHQDTLS</sequence>
<name>A0AA94H619_9ENTR</name>
<proteinExistence type="predicted"/>
<evidence type="ECO:0000313" key="3">
    <source>
        <dbReference type="EMBL" id="SFC87439.1"/>
    </source>
</evidence>
<evidence type="ECO:0008006" key="6">
    <source>
        <dbReference type="Google" id="ProtNLM"/>
    </source>
</evidence>
<dbReference type="EMBL" id="CP014007">
    <property type="protein sequence ID" value="ANI81309.1"/>
    <property type="molecule type" value="Genomic_DNA"/>
</dbReference>
<dbReference type="EMBL" id="FOKO01000004">
    <property type="protein sequence ID" value="SFC87439.1"/>
    <property type="molecule type" value="Genomic_DNA"/>
</dbReference>
<protein>
    <recommendedName>
        <fullName evidence="6">Type III secretion protein</fullName>
    </recommendedName>
</protein>
<feature type="region of interest" description="Disordered" evidence="1">
    <location>
        <begin position="1"/>
        <end position="60"/>
    </location>
</feature>
<dbReference type="Proteomes" id="UP000078227">
    <property type="component" value="Chromosome"/>
</dbReference>
<organism evidence="3 5">
    <name type="scientific">Kosakonia oryzae</name>
    <dbReference type="NCBI Taxonomy" id="497725"/>
    <lineage>
        <taxon>Bacteria</taxon>
        <taxon>Pseudomonadati</taxon>
        <taxon>Pseudomonadota</taxon>
        <taxon>Gammaproteobacteria</taxon>
        <taxon>Enterobacterales</taxon>
        <taxon>Enterobacteriaceae</taxon>
        <taxon>Kosakonia</taxon>
    </lineage>
</organism>
<feature type="compositionally biased region" description="Basic and acidic residues" evidence="1">
    <location>
        <begin position="1"/>
        <end position="20"/>
    </location>
</feature>
<dbReference type="Proteomes" id="UP000182314">
    <property type="component" value="Unassembled WGS sequence"/>
</dbReference>
<evidence type="ECO:0000256" key="1">
    <source>
        <dbReference type="SAM" id="MobiDB-lite"/>
    </source>
</evidence>
<evidence type="ECO:0000313" key="4">
    <source>
        <dbReference type="Proteomes" id="UP000078227"/>
    </source>
</evidence>
<evidence type="ECO:0000313" key="5">
    <source>
        <dbReference type="Proteomes" id="UP000182314"/>
    </source>
</evidence>
<dbReference type="AlphaFoldDB" id="A0AA94H619"/>